<dbReference type="GO" id="GO:0004366">
    <property type="term" value="F:glycerol-3-phosphate O-acyltransferase activity"/>
    <property type="evidence" value="ECO:0007669"/>
    <property type="project" value="TreeGrafter"/>
</dbReference>
<dbReference type="SMART" id="SM00563">
    <property type="entry name" value="PlsC"/>
    <property type="match status" value="1"/>
</dbReference>
<feature type="transmembrane region" description="Helical" evidence="2">
    <location>
        <begin position="690"/>
        <end position="710"/>
    </location>
</feature>
<evidence type="ECO:0000313" key="5">
    <source>
        <dbReference type="Proteomes" id="UP001342314"/>
    </source>
</evidence>
<dbReference type="PANTHER" id="PTHR31605:SF0">
    <property type="entry name" value="GLYCEROL-3-PHOSPHATE O-ACYLTRANSFERASE 1"/>
    <property type="match status" value="1"/>
</dbReference>
<feature type="transmembrane region" description="Helical" evidence="2">
    <location>
        <begin position="605"/>
        <end position="629"/>
    </location>
</feature>
<comment type="caution">
    <text evidence="4">The sequence shown here is derived from an EMBL/GenBank/DDBJ whole genome shotgun (WGS) entry which is preliminary data.</text>
</comment>
<proteinExistence type="predicted"/>
<dbReference type="AlphaFoldDB" id="A0AAV5GF23"/>
<feature type="region of interest" description="Disordered" evidence="1">
    <location>
        <begin position="1"/>
        <end position="150"/>
    </location>
</feature>
<dbReference type="SUPFAM" id="SSF69593">
    <property type="entry name" value="Glycerol-3-phosphate (1)-acyltransferase"/>
    <property type="match status" value="1"/>
</dbReference>
<accession>A0AAV5GF23</accession>
<keyword evidence="2" id="KW-1133">Transmembrane helix</keyword>
<feature type="region of interest" description="Disordered" evidence="1">
    <location>
        <begin position="815"/>
        <end position="853"/>
    </location>
</feature>
<organism evidence="4 5">
    <name type="scientific">Rhodotorula paludigena</name>
    <dbReference type="NCBI Taxonomy" id="86838"/>
    <lineage>
        <taxon>Eukaryota</taxon>
        <taxon>Fungi</taxon>
        <taxon>Dikarya</taxon>
        <taxon>Basidiomycota</taxon>
        <taxon>Pucciniomycotina</taxon>
        <taxon>Microbotryomycetes</taxon>
        <taxon>Sporidiobolales</taxon>
        <taxon>Sporidiobolaceae</taxon>
        <taxon>Rhodotorula</taxon>
    </lineage>
</organism>
<feature type="compositionally biased region" description="Low complexity" evidence="1">
    <location>
        <begin position="14"/>
        <end position="44"/>
    </location>
</feature>
<evidence type="ECO:0000256" key="1">
    <source>
        <dbReference type="SAM" id="MobiDB-lite"/>
    </source>
</evidence>
<dbReference type="Proteomes" id="UP001342314">
    <property type="component" value="Unassembled WGS sequence"/>
</dbReference>
<evidence type="ECO:0000313" key="4">
    <source>
        <dbReference type="EMBL" id="GJN88484.1"/>
    </source>
</evidence>
<dbReference type="GO" id="GO:0016287">
    <property type="term" value="F:glycerone-phosphate O-acyltransferase activity"/>
    <property type="evidence" value="ECO:0007669"/>
    <property type="project" value="TreeGrafter"/>
</dbReference>
<dbReference type="EMBL" id="BQKY01000003">
    <property type="protein sequence ID" value="GJN88484.1"/>
    <property type="molecule type" value="Genomic_DNA"/>
</dbReference>
<evidence type="ECO:0000256" key="2">
    <source>
        <dbReference type="SAM" id="Phobius"/>
    </source>
</evidence>
<name>A0AAV5GF23_9BASI</name>
<evidence type="ECO:0000259" key="3">
    <source>
        <dbReference type="SMART" id="SM00563"/>
    </source>
</evidence>
<sequence length="953" mass="103205">MVAPAHTDPPPSSSPSLSPRTAAPSLPAAQQPAPPADAGQQPSPFGLGLSFDGQATPPAAQEETHHPSTSSPQDAPEGAAGSLPALQGRRAHFTESPPATRTISPAPARRGSYQAATIPRTPRPSSSRRNSHAPQGADSVEPPPPTLSQTHSDLRTLLKSFLLLVPSSIRRLRFLIPSPLRFFARFIIRYTSMFLHARGALGSNILYDVVAHMWRVVIDIFFREIRSRGAWKIPRPSEGPVIFVVGPHHNQFLDPLLLMSEVKRESGRRISFLAAAKSMERAFVGLASRLMQSIPVARAQDYAFAGQGTITLSESDPCVLVGRGTQFKKDFGTPRSQILLPRSLGSSTAEVVEVLSDTELRLKKEFNKKASEGIKQKGEEGVAFKVLPHVDQSSMYSAVYKKLTDGGCIGIFPEGGSHDRTDLLPLKAGVSIMALGALSAHPELRLQIVPVGLSYFHPHKFRSRAVVEFGTPIEIPRELVAEFEKGGDDKKKAIGDVMELVVDGLKSVTVRAPDYETLMLVQAARRLYRPPGQSLTLGQIVELNKRFIVGYEVYKDDPRIKELERKVREYNTLLRYMGLKDHQVDRVGRPRWRSFALLCYRLGLLSVWGVLALPGVILNSPIFIAAKIISRKKAKEALAASSVKIAGRDVLATWKVLVALAGAPSLYTVYAINAVVLAHKLALPFKYKLWAPFATFAGLPVIGVAALRFGEVGMDVYKSMRPLLLSLIPGKEPELLRLRAKRQSLAAELNELVDELAPTVFEDFDKNRIVPSSASTQRRDSAQGKFLSHPLSWVDELFFGQAWSASMAHPQDRRIAANGSASSGGPGTPAPGRIPSIADGEMSDADGGFTDGHGLSSGYVSGYTTEEAPDYDEVIHILNREQGHPDSPAQGQSPLPLRPALSRRNSRQKSRSNLAALSPVAPTAGLANASGVEGGASGAAARQRKPAQEGGEE</sequence>
<protein>
    <recommendedName>
        <fullName evidence="3">Phospholipid/glycerol acyltransferase domain-containing protein</fullName>
    </recommendedName>
</protein>
<keyword evidence="2" id="KW-0472">Membrane</keyword>
<feature type="transmembrane region" description="Helical" evidence="2">
    <location>
        <begin position="650"/>
        <end position="670"/>
    </location>
</feature>
<reference evidence="4 5" key="1">
    <citation type="submission" date="2021-12" db="EMBL/GenBank/DDBJ databases">
        <title>High titer production of polyol ester of fatty acids by Rhodotorula paludigena BS15 towards product separation-free biomass refinery.</title>
        <authorList>
            <person name="Mano J."/>
            <person name="Ono H."/>
            <person name="Tanaka T."/>
            <person name="Naito K."/>
            <person name="Sushida H."/>
            <person name="Ike M."/>
            <person name="Tokuyasu K."/>
            <person name="Kitaoka M."/>
        </authorList>
    </citation>
    <scope>NUCLEOTIDE SEQUENCE [LARGE SCALE GENOMIC DNA]</scope>
    <source>
        <strain evidence="4 5">BS15</strain>
    </source>
</reference>
<dbReference type="PANTHER" id="PTHR31605">
    <property type="entry name" value="GLYCEROL-3-PHOSPHATE O-ACYLTRANSFERASE 1"/>
    <property type="match status" value="1"/>
</dbReference>
<dbReference type="GO" id="GO:0008654">
    <property type="term" value="P:phospholipid biosynthetic process"/>
    <property type="evidence" value="ECO:0007669"/>
    <property type="project" value="TreeGrafter"/>
</dbReference>
<keyword evidence="2" id="KW-0812">Transmembrane</keyword>
<gene>
    <name evidence="4" type="ORF">Rhopal_001450-T1</name>
</gene>
<feature type="region of interest" description="Disordered" evidence="1">
    <location>
        <begin position="882"/>
        <end position="953"/>
    </location>
</feature>
<feature type="domain" description="Phospholipid/glycerol acyltransferase" evidence="3">
    <location>
        <begin position="242"/>
        <end position="456"/>
    </location>
</feature>
<keyword evidence="5" id="KW-1185">Reference proteome</keyword>
<dbReference type="InterPro" id="IPR052744">
    <property type="entry name" value="GPAT/DAPAT"/>
</dbReference>
<dbReference type="InterPro" id="IPR002123">
    <property type="entry name" value="Plipid/glycerol_acylTrfase"/>
</dbReference>
<feature type="compositionally biased region" description="Low complexity" evidence="1">
    <location>
        <begin position="119"/>
        <end position="134"/>
    </location>
</feature>